<dbReference type="OrthoDB" id="4775237at2"/>
<dbReference type="Proteomes" id="UP000467006">
    <property type="component" value="Chromosome"/>
</dbReference>
<dbReference type="GO" id="GO:0004519">
    <property type="term" value="F:endonuclease activity"/>
    <property type="evidence" value="ECO:0007669"/>
    <property type="project" value="UniProtKB-KW"/>
</dbReference>
<dbReference type="InterPro" id="IPR003615">
    <property type="entry name" value="HNH_nuc"/>
</dbReference>
<dbReference type="Pfam" id="PF02720">
    <property type="entry name" value="DUF222"/>
    <property type="match status" value="1"/>
</dbReference>
<organism evidence="2 3">
    <name type="scientific">Mycolicibacterium duvalii</name>
    <dbReference type="NCBI Taxonomy" id="39688"/>
    <lineage>
        <taxon>Bacteria</taxon>
        <taxon>Bacillati</taxon>
        <taxon>Actinomycetota</taxon>
        <taxon>Actinomycetes</taxon>
        <taxon>Mycobacteriales</taxon>
        <taxon>Mycobacteriaceae</taxon>
        <taxon>Mycolicibacterium</taxon>
    </lineage>
</organism>
<feature type="compositionally biased region" description="Basic and acidic residues" evidence="1">
    <location>
        <begin position="477"/>
        <end position="496"/>
    </location>
</feature>
<accession>A0A7I7K4D3</accession>
<dbReference type="KEGG" id="mdu:MDUV_32780"/>
<reference evidence="2 3" key="1">
    <citation type="journal article" date="2019" name="Emerg. Microbes Infect.">
        <title>Comprehensive subspecies identification of 175 nontuberculous mycobacteria species based on 7547 genomic profiles.</title>
        <authorList>
            <person name="Matsumoto Y."/>
            <person name="Kinjo T."/>
            <person name="Motooka D."/>
            <person name="Nabeya D."/>
            <person name="Jung N."/>
            <person name="Uechi K."/>
            <person name="Horii T."/>
            <person name="Iida T."/>
            <person name="Fujita J."/>
            <person name="Nakamura S."/>
        </authorList>
    </citation>
    <scope>NUCLEOTIDE SEQUENCE [LARGE SCALE GENOMIC DNA]</scope>
    <source>
        <strain evidence="2 3">JCM 6396</strain>
    </source>
</reference>
<keyword evidence="2" id="KW-0255">Endonuclease</keyword>
<feature type="region of interest" description="Disordered" evidence="1">
    <location>
        <begin position="441"/>
        <end position="528"/>
    </location>
</feature>
<gene>
    <name evidence="2" type="ORF">MDUV_32780</name>
</gene>
<dbReference type="AlphaFoldDB" id="A0A7I7K4D3"/>
<dbReference type="SMART" id="SM00507">
    <property type="entry name" value="HNHc"/>
    <property type="match status" value="1"/>
</dbReference>
<dbReference type="EMBL" id="AP022563">
    <property type="protein sequence ID" value="BBX18418.1"/>
    <property type="molecule type" value="Genomic_DNA"/>
</dbReference>
<keyword evidence="2" id="KW-0540">Nuclease</keyword>
<protein>
    <submittedName>
        <fullName evidence="2">HNH endonuclease</fullName>
    </submittedName>
</protein>
<feature type="compositionally biased region" description="Polar residues" evidence="1">
    <location>
        <begin position="502"/>
        <end position="513"/>
    </location>
</feature>
<dbReference type="RefSeq" id="WP_098004166.1">
    <property type="nucleotide sequence ID" value="NZ_AP022563.1"/>
</dbReference>
<name>A0A7I7K4D3_9MYCO</name>
<proteinExistence type="predicted"/>
<evidence type="ECO:0000256" key="1">
    <source>
        <dbReference type="SAM" id="MobiDB-lite"/>
    </source>
</evidence>
<sequence>MFDDGLPGPAQLRDVTDRELIDAIAGWARASAAAEARKYAAIAELARRRCSDPEHPDDVCDDWDGAAAEISCALTVGHGKALGQIDTALTLRNRLPKTGARFLAGELSAALVSTIVWRTGLIVDDGALAAVDTKIAEHAAKWGTLSKEKLEQAVDLWVGKFDPDAVRRTRIRQRGRWLEIGDWEDKTGTVSIHGRVSTTDGALAKQRFVAMISGVCADDPRTMDQRRADAFGALTAGSTHLACRCGNKECPAAADDGRASSVVVHVIAEQQSLDAEPDSECDGPLTIEDTKPATPPVQRRTAGLIPGMRNGIVPAPLLAQLIAHGAQVRFVPDAGSIDGCPSYRSSAALERFIRNRDLTCRVPGCERSAMSADIDHTQPWPNGSTDPWNLKCYCRIHHLLKTFRDGWSDAQLPDGSVTLTTPTGHTYTTTPLSTLLFPSWNVTTRPSQNRPPPGHPAESSPQRTLKMPRRRRRRTDARRYRITAERRRNARERQLEKIAATAESTGPAGTTDTALAVRPPEYDDPPPF</sequence>
<keyword evidence="2" id="KW-0378">Hydrolase</keyword>
<dbReference type="CDD" id="cd00085">
    <property type="entry name" value="HNHc"/>
    <property type="match status" value="1"/>
</dbReference>
<keyword evidence="3" id="KW-1185">Reference proteome</keyword>
<evidence type="ECO:0000313" key="2">
    <source>
        <dbReference type="EMBL" id="BBX18418.1"/>
    </source>
</evidence>
<feature type="compositionally biased region" description="Basic residues" evidence="1">
    <location>
        <begin position="466"/>
        <end position="476"/>
    </location>
</feature>
<dbReference type="InterPro" id="IPR003870">
    <property type="entry name" value="DUF222"/>
</dbReference>
<evidence type="ECO:0000313" key="3">
    <source>
        <dbReference type="Proteomes" id="UP000467006"/>
    </source>
</evidence>